<sequence length="60" mass="6726">MRNIFKKLITILTIFAFISTTVVFTSANAMEYKVKNNLKADVKGLKSRLTGTVDLSNVIF</sequence>
<keyword evidence="2" id="KW-1185">Reference proteome</keyword>
<dbReference type="EMBL" id="LSDB01000023">
    <property type="protein sequence ID" value="KXB57977.1"/>
    <property type="molecule type" value="Genomic_DNA"/>
</dbReference>
<protein>
    <submittedName>
        <fullName evidence="1">Uncharacterized protein</fullName>
    </submittedName>
</protein>
<accession>A0ABR5TLR1</accession>
<gene>
    <name evidence="1" type="ORF">HMPREF1871_00643</name>
</gene>
<reference evidence="1 2" key="1">
    <citation type="submission" date="2016-01" db="EMBL/GenBank/DDBJ databases">
        <authorList>
            <person name="Mitreva M."/>
            <person name="Pepin K.H."/>
            <person name="Mihindukulasuriya K.A."/>
            <person name="Fulton R."/>
            <person name="Fronick C."/>
            <person name="O'Laughlin M."/>
            <person name="Miner T."/>
            <person name="Herter B."/>
            <person name="Rosa B.A."/>
            <person name="Cordes M."/>
            <person name="Tomlinson C."/>
            <person name="Wollam A."/>
            <person name="Palsikar V.B."/>
            <person name="Mardis E.R."/>
            <person name="Wilson R.K."/>
        </authorList>
    </citation>
    <scope>NUCLEOTIDE SEQUENCE [LARGE SCALE GENOMIC DNA]</scope>
    <source>
        <strain evidence="1 2">KA00071</strain>
    </source>
</reference>
<evidence type="ECO:0000313" key="1">
    <source>
        <dbReference type="EMBL" id="KXB57977.1"/>
    </source>
</evidence>
<name>A0ABR5TLR1_9BACL</name>
<dbReference type="Proteomes" id="UP000070467">
    <property type="component" value="Unassembled WGS sequence"/>
</dbReference>
<dbReference type="RefSeq" id="WP_066129975.1">
    <property type="nucleotide sequence ID" value="NZ_KQ959874.1"/>
</dbReference>
<evidence type="ECO:0000313" key="2">
    <source>
        <dbReference type="Proteomes" id="UP000070467"/>
    </source>
</evidence>
<comment type="caution">
    <text evidence="1">The sequence shown here is derived from an EMBL/GenBank/DDBJ whole genome shotgun (WGS) entry which is preliminary data.</text>
</comment>
<proteinExistence type="predicted"/>
<organism evidence="1 2">
    <name type="scientific">Gemelliphila asaccharolytica</name>
    <dbReference type="NCBI Taxonomy" id="502393"/>
    <lineage>
        <taxon>Bacteria</taxon>
        <taxon>Bacillati</taxon>
        <taxon>Bacillota</taxon>
        <taxon>Bacilli</taxon>
        <taxon>Bacillales</taxon>
        <taxon>Gemellaceae</taxon>
        <taxon>Gemelliphila</taxon>
    </lineage>
</organism>